<dbReference type="SUPFAM" id="SSF52058">
    <property type="entry name" value="L domain-like"/>
    <property type="match status" value="1"/>
</dbReference>
<evidence type="ECO:0000256" key="1">
    <source>
        <dbReference type="ARBA" id="ARBA00022741"/>
    </source>
</evidence>
<comment type="caution">
    <text evidence="4">The sequence shown here is derived from an EMBL/GenBank/DDBJ whole genome shotgun (WGS) entry which is preliminary data.</text>
</comment>
<gene>
    <name evidence="4" type="ORF">Slati_3386200</name>
</gene>
<dbReference type="AlphaFoldDB" id="A0AAW2UEG8"/>
<reference evidence="4" key="2">
    <citation type="journal article" date="2024" name="Plant">
        <title>Genomic evolution and insights into agronomic trait innovations of Sesamum species.</title>
        <authorList>
            <person name="Miao H."/>
            <person name="Wang L."/>
            <person name="Qu L."/>
            <person name="Liu H."/>
            <person name="Sun Y."/>
            <person name="Le M."/>
            <person name="Wang Q."/>
            <person name="Wei S."/>
            <person name="Zheng Y."/>
            <person name="Lin W."/>
            <person name="Duan Y."/>
            <person name="Cao H."/>
            <person name="Xiong S."/>
            <person name="Wang X."/>
            <person name="Wei L."/>
            <person name="Li C."/>
            <person name="Ma Q."/>
            <person name="Ju M."/>
            <person name="Zhao R."/>
            <person name="Li G."/>
            <person name="Mu C."/>
            <person name="Tian Q."/>
            <person name="Mei H."/>
            <person name="Zhang T."/>
            <person name="Gao T."/>
            <person name="Zhang H."/>
        </authorList>
    </citation>
    <scope>NUCLEOTIDE SEQUENCE</scope>
    <source>
        <strain evidence="4">KEN1</strain>
    </source>
</reference>
<evidence type="ECO:0000313" key="4">
    <source>
        <dbReference type="EMBL" id="KAL0415543.1"/>
    </source>
</evidence>
<organism evidence="4">
    <name type="scientific">Sesamum latifolium</name>
    <dbReference type="NCBI Taxonomy" id="2727402"/>
    <lineage>
        <taxon>Eukaryota</taxon>
        <taxon>Viridiplantae</taxon>
        <taxon>Streptophyta</taxon>
        <taxon>Embryophyta</taxon>
        <taxon>Tracheophyta</taxon>
        <taxon>Spermatophyta</taxon>
        <taxon>Magnoliopsida</taxon>
        <taxon>eudicotyledons</taxon>
        <taxon>Gunneridae</taxon>
        <taxon>Pentapetalae</taxon>
        <taxon>asterids</taxon>
        <taxon>lamiids</taxon>
        <taxon>Lamiales</taxon>
        <taxon>Pedaliaceae</taxon>
        <taxon>Sesamum</taxon>
    </lineage>
</organism>
<accession>A0AAW2UEG8</accession>
<protein>
    <submittedName>
        <fullName evidence="4">Disease resistance RPP8-like protein 2</fullName>
    </submittedName>
</protein>
<keyword evidence="1" id="KW-0547">Nucleotide-binding</keyword>
<dbReference type="EMBL" id="JACGWN010000012">
    <property type="protein sequence ID" value="KAL0415543.1"/>
    <property type="molecule type" value="Genomic_DNA"/>
</dbReference>
<dbReference type="Gene3D" id="3.80.10.10">
    <property type="entry name" value="Ribonuclease Inhibitor"/>
    <property type="match status" value="1"/>
</dbReference>
<proteinExistence type="predicted"/>
<dbReference type="PANTHER" id="PTHR15140:SF37">
    <property type="entry name" value="UBIQUITIN-LIKE DOMAIN-CONTAINING PROTEIN"/>
    <property type="match status" value="1"/>
</dbReference>
<evidence type="ECO:0000259" key="3">
    <source>
        <dbReference type="Pfam" id="PF23559"/>
    </source>
</evidence>
<keyword evidence="2" id="KW-0067">ATP-binding</keyword>
<feature type="domain" description="Disease resistance protein winged helix" evidence="3">
    <location>
        <begin position="1"/>
        <end position="42"/>
    </location>
</feature>
<name>A0AAW2UEG8_9LAMI</name>
<evidence type="ECO:0000256" key="2">
    <source>
        <dbReference type="ARBA" id="ARBA00022840"/>
    </source>
</evidence>
<dbReference type="PANTHER" id="PTHR15140">
    <property type="entry name" value="TUBULIN-SPECIFIC CHAPERONE E"/>
    <property type="match status" value="1"/>
</dbReference>
<reference evidence="4" key="1">
    <citation type="submission" date="2020-06" db="EMBL/GenBank/DDBJ databases">
        <authorList>
            <person name="Li T."/>
            <person name="Hu X."/>
            <person name="Zhang T."/>
            <person name="Song X."/>
            <person name="Zhang H."/>
            <person name="Dai N."/>
            <person name="Sheng W."/>
            <person name="Hou X."/>
            <person name="Wei L."/>
        </authorList>
    </citation>
    <scope>NUCLEOTIDE SEQUENCE</scope>
    <source>
        <strain evidence="4">KEN1</strain>
        <tissue evidence="4">Leaf</tissue>
    </source>
</reference>
<dbReference type="Pfam" id="PF23559">
    <property type="entry name" value="WHD_DRP"/>
    <property type="match status" value="1"/>
</dbReference>
<dbReference type="InterPro" id="IPR032675">
    <property type="entry name" value="LRR_dom_sf"/>
</dbReference>
<sequence>MEEVAKEYLIELIDRNLILVRKLDFRGNIDTCEIHDLLRDLCMRESEKEQYFLVRKAQFANFQMENVGGFCFLCGHGSTFQMINFPKVQIASRSALVSSALVCNNCRDMHPHLARLRLVRMKYFIGSYTVERLHPTNLRLLLVKSGTSSELLLPSKMSFLWDLRCLHIYEATVLPIEIWDMAQLRYLIVESAILPDPIVTADFIVLENLHTLCTIRNFKYAKDLPLKNISFPTSLKELRLTRCKISWEEMTIIGSSLPTLETLILRNNAFKGYEWDTVEGQFLHLKVLLIYKSDLVWWRAENSHFPNLKTLFLQRMYLLKEIPLSIGDIATLGLIYLRDCGDSVVNSAKQILEEQDGLGNETLEIYVDGKQLRS</sequence>
<dbReference type="InterPro" id="IPR058922">
    <property type="entry name" value="WHD_DRP"/>
</dbReference>